<dbReference type="InterPro" id="IPR032466">
    <property type="entry name" value="Metal_Hydrolase"/>
</dbReference>
<dbReference type="Gene3D" id="2.30.40.10">
    <property type="entry name" value="Urease, subunit C, domain 1"/>
    <property type="match status" value="1"/>
</dbReference>
<evidence type="ECO:0000259" key="1">
    <source>
        <dbReference type="Pfam" id="PF07969"/>
    </source>
</evidence>
<comment type="caution">
    <text evidence="2">The sequence shown here is derived from an EMBL/GenBank/DDBJ whole genome shotgun (WGS) entry which is preliminary data.</text>
</comment>
<proteinExistence type="predicted"/>
<reference evidence="2 3" key="1">
    <citation type="submission" date="2019-11" db="EMBL/GenBank/DDBJ databases">
        <authorList>
            <person name="Criscuolo A."/>
        </authorList>
    </citation>
    <scope>NUCLEOTIDE SEQUENCE [LARGE SCALE GENOMIC DNA]</scope>
    <source>
        <strain evidence="2">CIP111667</strain>
    </source>
</reference>
<dbReference type="AlphaFoldDB" id="A0A7M4DRZ8"/>
<dbReference type="InterPro" id="IPR013108">
    <property type="entry name" value="Amidohydro_3"/>
</dbReference>
<dbReference type="Pfam" id="PF07969">
    <property type="entry name" value="Amidohydro_3"/>
    <property type="match status" value="1"/>
</dbReference>
<protein>
    <submittedName>
        <fullName evidence="2">Cytosine deaminase</fullName>
        <ecNumber evidence="2">3.5.4.1</ecNumber>
    </submittedName>
</protein>
<dbReference type="EMBL" id="CACRYJ010000068">
    <property type="protein sequence ID" value="VZO40242.1"/>
    <property type="molecule type" value="Genomic_DNA"/>
</dbReference>
<keyword evidence="2" id="KW-0378">Hydrolase</keyword>
<organism evidence="2 3">
    <name type="scientific">Occultella aeris</name>
    <dbReference type="NCBI Taxonomy" id="2761496"/>
    <lineage>
        <taxon>Bacteria</taxon>
        <taxon>Bacillati</taxon>
        <taxon>Actinomycetota</taxon>
        <taxon>Actinomycetes</taxon>
        <taxon>Micrococcales</taxon>
        <taxon>Ruaniaceae</taxon>
        <taxon>Occultella</taxon>
    </lineage>
</organism>
<dbReference type="RefSeq" id="WP_156743505.1">
    <property type="nucleotide sequence ID" value="NZ_CACRYJ010000068.1"/>
</dbReference>
<dbReference type="SUPFAM" id="SSF51556">
    <property type="entry name" value="Metallo-dependent hydrolases"/>
    <property type="match status" value="1"/>
</dbReference>
<dbReference type="EC" id="3.5.4.1" evidence="2"/>
<sequence length="413" mass="42405">MAAHLLRGAHLASGERVDVRIEGEQVAAVLPAGTPDSSTDEPAGSSTDLTGYLLAGAFVEPHAHLDKVFTADRVPTGDGTLAGAMAGYQTILADASDADVQSRARRALRTLVSNGTTAVRSHVGCGRLLGVRAVLSLVAVREDLRDLVDLELVAHVGGPGAGETWRVHRRRLTDALDAGADVVGGNPSNEADPVAALEECVAVAAERGVPVDLHVDETTDPSMLLLRRLAVLATQVGVPVTASHCVSLGFQDPGVAADVAAEVAAAGVSVVTLPATNLYLQGRRTWPRPRGLTAVDALLAAGVRVAAGGDNVRDPFNPAGRLDPLETASLAVTAAHQSPERAWSMIGTDARAVIGHPPAGPVPGARADLVAIRADSVGDAVALASAERLVWRAGRLVARTAVDRSGPVHEVTG</sequence>
<dbReference type="PANTHER" id="PTHR32027">
    <property type="entry name" value="CYTOSINE DEAMINASE"/>
    <property type="match status" value="1"/>
</dbReference>
<feature type="domain" description="Amidohydrolase 3" evidence="1">
    <location>
        <begin position="169"/>
        <end position="397"/>
    </location>
</feature>
<gene>
    <name evidence="2" type="primary">codA_2</name>
    <name evidence="2" type="ORF">HALOF300_04945</name>
</gene>
<dbReference type="Gene3D" id="3.20.20.140">
    <property type="entry name" value="Metal-dependent hydrolases"/>
    <property type="match status" value="1"/>
</dbReference>
<accession>A0A7M4DRZ8</accession>
<dbReference type="InterPro" id="IPR052349">
    <property type="entry name" value="Metallo-hydrolase_Enzymes"/>
</dbReference>
<dbReference type="GO" id="GO:0004131">
    <property type="term" value="F:cytosine deaminase activity"/>
    <property type="evidence" value="ECO:0007669"/>
    <property type="project" value="UniProtKB-EC"/>
</dbReference>
<keyword evidence="3" id="KW-1185">Reference proteome</keyword>
<evidence type="ECO:0000313" key="2">
    <source>
        <dbReference type="EMBL" id="VZO40242.1"/>
    </source>
</evidence>
<dbReference type="PANTHER" id="PTHR32027:SF9">
    <property type="entry name" value="BLL3847 PROTEIN"/>
    <property type="match status" value="1"/>
</dbReference>
<dbReference type="InterPro" id="IPR011059">
    <property type="entry name" value="Metal-dep_hydrolase_composite"/>
</dbReference>
<dbReference type="Proteomes" id="UP000419743">
    <property type="component" value="Unassembled WGS sequence"/>
</dbReference>
<name>A0A7M4DRZ8_9MICO</name>
<evidence type="ECO:0000313" key="3">
    <source>
        <dbReference type="Proteomes" id="UP000419743"/>
    </source>
</evidence>